<name>A0A1S7DRQ8_RIEAN</name>
<organism evidence="2 3">
    <name type="scientific">Riemerella anatipestifer</name>
    <name type="common">Moraxella anatipestifer</name>
    <dbReference type="NCBI Taxonomy" id="34085"/>
    <lineage>
        <taxon>Bacteria</taxon>
        <taxon>Pseudomonadati</taxon>
        <taxon>Bacteroidota</taxon>
        <taxon>Flavobacteriia</taxon>
        <taxon>Flavobacteriales</taxon>
        <taxon>Weeksellaceae</taxon>
        <taxon>Riemerella</taxon>
    </lineage>
</organism>
<evidence type="ECO:0000313" key="3">
    <source>
        <dbReference type="Proteomes" id="UP000189883"/>
    </source>
</evidence>
<dbReference type="SUPFAM" id="SSF53067">
    <property type="entry name" value="Actin-like ATPase domain"/>
    <property type="match status" value="2"/>
</dbReference>
<dbReference type="PANTHER" id="PTHR11735:SF11">
    <property type="entry name" value="TRNA THREONYLCARBAMOYLADENOSINE BIOSYNTHESIS PROTEIN TSAB"/>
    <property type="match status" value="1"/>
</dbReference>
<protein>
    <submittedName>
        <fullName evidence="2">tRNA threonylcarbamoyladenosine biosynthesis protein TsaB</fullName>
    </submittedName>
</protein>
<dbReference type="Gene3D" id="3.30.420.40">
    <property type="match status" value="2"/>
</dbReference>
<feature type="domain" description="Gcp-like" evidence="1">
    <location>
        <begin position="44"/>
        <end position="177"/>
    </location>
</feature>
<dbReference type="EMBL" id="CP011859">
    <property type="protein sequence ID" value="AQY21768.1"/>
    <property type="molecule type" value="Genomic_DNA"/>
</dbReference>
<dbReference type="GO" id="GO:0005829">
    <property type="term" value="C:cytosol"/>
    <property type="evidence" value="ECO:0007669"/>
    <property type="project" value="TreeGrafter"/>
</dbReference>
<dbReference type="Proteomes" id="UP000189883">
    <property type="component" value="Chromosome"/>
</dbReference>
<dbReference type="InterPro" id="IPR000905">
    <property type="entry name" value="Gcp-like_dom"/>
</dbReference>
<dbReference type="InterPro" id="IPR022496">
    <property type="entry name" value="T6A_TsaB"/>
</dbReference>
<evidence type="ECO:0000259" key="1">
    <source>
        <dbReference type="Pfam" id="PF00814"/>
    </source>
</evidence>
<dbReference type="Pfam" id="PF00814">
    <property type="entry name" value="TsaD"/>
    <property type="match status" value="1"/>
</dbReference>
<dbReference type="CDD" id="cd24032">
    <property type="entry name" value="ASKHA_NBD_TsaB"/>
    <property type="match status" value="1"/>
</dbReference>
<accession>A0A1S7DRQ8</accession>
<dbReference type="InterPro" id="IPR043129">
    <property type="entry name" value="ATPase_NBD"/>
</dbReference>
<dbReference type="PANTHER" id="PTHR11735">
    <property type="entry name" value="TRNA N6-ADENOSINE THREONYLCARBAMOYLTRANSFERASE"/>
    <property type="match status" value="1"/>
</dbReference>
<gene>
    <name evidence="2" type="primary">tsaB</name>
    <name evidence="2" type="ORF">AB406_0811</name>
</gene>
<dbReference type="AlphaFoldDB" id="A0A1S7DRQ8"/>
<dbReference type="NCBIfam" id="TIGR03725">
    <property type="entry name" value="T6A_YeaZ"/>
    <property type="match status" value="1"/>
</dbReference>
<dbReference type="GO" id="GO:0002949">
    <property type="term" value="P:tRNA threonylcarbamoyladenosine modification"/>
    <property type="evidence" value="ECO:0007669"/>
    <property type="project" value="InterPro"/>
</dbReference>
<sequence length="231" mass="25657">MGKIKLQMVILHLETSSKNCSVAISKGAELLCLCEEVSENYKQSESLHTFVEWALEGAELTLKDIQAVSLGMGPGSYTGLRIGAASAKGFCYGLKIPLIAVNSLETMVEPFIDQGFDFIIPMVDARRMEVYTSVFDGKTGAVVSETEAKILDEFSFEDYKDHKILFVGDGAAKAQTVLNLPNASYKAEVYPSAEYLIKKSLEKAMNKEWEDVAYFEPFYLKDFQGVKRKAK</sequence>
<proteinExistence type="predicted"/>
<reference evidence="2 3" key="1">
    <citation type="submission" date="2015-06" db="EMBL/GenBank/DDBJ databases">
        <title>R. anatipestifer strain HXb2 is the most virulent strain so far, and the genome sequence would help us uncover the pathogenesis.</title>
        <authorList>
            <person name="Hu Q."/>
            <person name="Qi J."/>
            <person name="Bo H."/>
            <person name="Liu G."/>
            <person name="Tao M."/>
            <person name="Ding Y."/>
            <person name="Xue Y."/>
        </authorList>
    </citation>
    <scope>NUCLEOTIDE SEQUENCE [LARGE SCALE GENOMIC DNA]</scope>
    <source>
        <strain evidence="2 3">HXb2</strain>
    </source>
</reference>
<evidence type="ECO:0000313" key="2">
    <source>
        <dbReference type="EMBL" id="AQY21768.1"/>
    </source>
</evidence>